<accession>A0AAE0YEF4</accession>
<keyword evidence="2" id="KW-1185">Reference proteome</keyword>
<sequence>MTLELALYCCITAGRANVRSKRFEFQAPHPDSTSGFSHGVGEFTPALSFAESTSSIFVFGDPIFGDNSPNIDLS</sequence>
<gene>
    <name evidence="1" type="ORF">RRG08_023409</name>
</gene>
<evidence type="ECO:0000313" key="1">
    <source>
        <dbReference type="EMBL" id="KAK3742576.1"/>
    </source>
</evidence>
<evidence type="ECO:0000313" key="2">
    <source>
        <dbReference type="Proteomes" id="UP001283361"/>
    </source>
</evidence>
<proteinExistence type="predicted"/>
<dbReference type="Proteomes" id="UP001283361">
    <property type="component" value="Unassembled WGS sequence"/>
</dbReference>
<comment type="caution">
    <text evidence="1">The sequence shown here is derived from an EMBL/GenBank/DDBJ whole genome shotgun (WGS) entry which is preliminary data.</text>
</comment>
<dbReference type="AlphaFoldDB" id="A0AAE0YEF4"/>
<organism evidence="1 2">
    <name type="scientific">Elysia crispata</name>
    <name type="common">lettuce slug</name>
    <dbReference type="NCBI Taxonomy" id="231223"/>
    <lineage>
        <taxon>Eukaryota</taxon>
        <taxon>Metazoa</taxon>
        <taxon>Spiralia</taxon>
        <taxon>Lophotrochozoa</taxon>
        <taxon>Mollusca</taxon>
        <taxon>Gastropoda</taxon>
        <taxon>Heterobranchia</taxon>
        <taxon>Euthyneura</taxon>
        <taxon>Panpulmonata</taxon>
        <taxon>Sacoglossa</taxon>
        <taxon>Placobranchoidea</taxon>
        <taxon>Plakobranchidae</taxon>
        <taxon>Elysia</taxon>
    </lineage>
</organism>
<dbReference type="EMBL" id="JAWDGP010006346">
    <property type="protein sequence ID" value="KAK3742576.1"/>
    <property type="molecule type" value="Genomic_DNA"/>
</dbReference>
<reference evidence="1" key="1">
    <citation type="journal article" date="2023" name="G3 (Bethesda)">
        <title>A reference genome for the long-term kleptoplast-retaining sea slug Elysia crispata morphotype clarki.</title>
        <authorList>
            <person name="Eastman K.E."/>
            <person name="Pendleton A.L."/>
            <person name="Shaikh M.A."/>
            <person name="Suttiyut T."/>
            <person name="Ogas R."/>
            <person name="Tomko P."/>
            <person name="Gavelis G."/>
            <person name="Widhalm J.R."/>
            <person name="Wisecaver J.H."/>
        </authorList>
    </citation>
    <scope>NUCLEOTIDE SEQUENCE</scope>
    <source>
        <strain evidence="1">ECLA1</strain>
    </source>
</reference>
<name>A0AAE0YEF4_9GAST</name>
<protein>
    <submittedName>
        <fullName evidence="1">Uncharacterized protein</fullName>
    </submittedName>
</protein>